<evidence type="ECO:0000256" key="6">
    <source>
        <dbReference type="PROSITE-ProRule" id="PRU00354"/>
    </source>
</evidence>
<evidence type="ECO:0000256" key="5">
    <source>
        <dbReference type="ARBA" id="ARBA00049721"/>
    </source>
</evidence>
<comment type="caution">
    <text evidence="8">The sequence shown here is derived from an EMBL/GenBank/DDBJ whole genome shotgun (WGS) entry which is preliminary data.</text>
</comment>
<dbReference type="InterPro" id="IPR037163">
    <property type="entry name" value="Spermidine_synt_N_sf"/>
</dbReference>
<dbReference type="InterPro" id="IPR001045">
    <property type="entry name" value="Spermi_synthase"/>
</dbReference>
<feature type="active site" description="Proton acceptor" evidence="6">
    <location>
        <position position="155"/>
    </location>
</feature>
<dbReference type="GO" id="GO:0010487">
    <property type="term" value="F:thermospermine synthase activity"/>
    <property type="evidence" value="ECO:0007669"/>
    <property type="project" value="UniProtKB-EC"/>
</dbReference>
<evidence type="ECO:0000256" key="1">
    <source>
        <dbReference type="ARBA" id="ARBA00007867"/>
    </source>
</evidence>
<reference evidence="8" key="1">
    <citation type="submission" date="2021-02" db="EMBL/GenBank/DDBJ databases">
        <authorList>
            <person name="Dougan E. K."/>
            <person name="Rhodes N."/>
            <person name="Thang M."/>
            <person name="Chan C."/>
        </authorList>
    </citation>
    <scope>NUCLEOTIDE SEQUENCE</scope>
</reference>
<dbReference type="EC" id="2.5.1.79" evidence="5"/>
<accession>A0A813LQ64</accession>
<evidence type="ECO:0000313" key="9">
    <source>
        <dbReference type="Proteomes" id="UP000626109"/>
    </source>
</evidence>
<dbReference type="Pfam" id="PF01564">
    <property type="entry name" value="Spermine_synth"/>
    <property type="match status" value="1"/>
</dbReference>
<dbReference type="FunFam" id="3.40.50.150:FF:000088">
    <property type="entry name" value="Polyamine aminopropyltransferase"/>
    <property type="match status" value="1"/>
</dbReference>
<dbReference type="PANTHER" id="PTHR43317">
    <property type="entry name" value="THERMOSPERMINE SYNTHASE ACAULIS5"/>
    <property type="match status" value="1"/>
</dbReference>
<dbReference type="SUPFAM" id="SSF53335">
    <property type="entry name" value="S-adenosyl-L-methionine-dependent methyltransferases"/>
    <property type="match status" value="1"/>
</dbReference>
<evidence type="ECO:0000256" key="2">
    <source>
        <dbReference type="ARBA" id="ARBA00022679"/>
    </source>
</evidence>
<dbReference type="InterPro" id="IPR030374">
    <property type="entry name" value="PABS"/>
</dbReference>
<evidence type="ECO:0000256" key="3">
    <source>
        <dbReference type="ARBA" id="ARBA00023115"/>
    </source>
</evidence>
<name>A0A813LQ64_POLGL</name>
<evidence type="ECO:0000256" key="4">
    <source>
        <dbReference type="ARBA" id="ARBA00048874"/>
    </source>
</evidence>
<dbReference type="HAMAP" id="MF_00198">
    <property type="entry name" value="Spermidine_synth"/>
    <property type="match status" value="1"/>
</dbReference>
<dbReference type="InterPro" id="IPR029063">
    <property type="entry name" value="SAM-dependent_MTases_sf"/>
</dbReference>
<comment type="similarity">
    <text evidence="1">Belongs to the spermidine/spermine synthase family.</text>
</comment>
<dbReference type="CDD" id="cd02440">
    <property type="entry name" value="AdoMet_MTases"/>
    <property type="match status" value="1"/>
</dbReference>
<dbReference type="GO" id="GO:0006596">
    <property type="term" value="P:polyamine biosynthetic process"/>
    <property type="evidence" value="ECO:0007669"/>
    <property type="project" value="UniProtKB-UniRule"/>
</dbReference>
<comment type="catalytic activity">
    <reaction evidence="4">
        <text>S-adenosyl 3-(methylsulfanyl)propylamine + spermidine = thermospermine + S-methyl-5'-thioadenosine + H(+)</text>
        <dbReference type="Rhea" id="RHEA:30515"/>
        <dbReference type="ChEBI" id="CHEBI:15378"/>
        <dbReference type="ChEBI" id="CHEBI:17509"/>
        <dbReference type="ChEBI" id="CHEBI:57443"/>
        <dbReference type="ChEBI" id="CHEBI:57834"/>
        <dbReference type="ChEBI" id="CHEBI:59903"/>
        <dbReference type="EC" id="2.5.1.79"/>
    </reaction>
</comment>
<organism evidence="8 9">
    <name type="scientific">Polarella glacialis</name>
    <name type="common">Dinoflagellate</name>
    <dbReference type="NCBI Taxonomy" id="89957"/>
    <lineage>
        <taxon>Eukaryota</taxon>
        <taxon>Sar</taxon>
        <taxon>Alveolata</taxon>
        <taxon>Dinophyceae</taxon>
        <taxon>Suessiales</taxon>
        <taxon>Suessiaceae</taxon>
        <taxon>Polarella</taxon>
    </lineage>
</organism>
<dbReference type="Pfam" id="PF17284">
    <property type="entry name" value="Spermine_synt_N"/>
    <property type="match status" value="1"/>
</dbReference>
<dbReference type="Gene3D" id="2.30.140.10">
    <property type="entry name" value="Spermidine synthase, tetramerisation domain"/>
    <property type="match status" value="1"/>
</dbReference>
<evidence type="ECO:0000259" key="7">
    <source>
        <dbReference type="PROSITE" id="PS51006"/>
    </source>
</evidence>
<dbReference type="PANTHER" id="PTHR43317:SF1">
    <property type="entry name" value="THERMOSPERMINE SYNTHASE ACAULIS5"/>
    <property type="match status" value="1"/>
</dbReference>
<dbReference type="Gene3D" id="3.40.50.150">
    <property type="entry name" value="Vaccinia Virus protein VP39"/>
    <property type="match status" value="1"/>
</dbReference>
<sequence length="322" mass="36195">MSKWLEESIEPGFRASYKLDKILASTTSEFQHVDLVDIEPFGRSLVIDGLLQSCRCDEFVYHECLVHPAMLMHPNPKTVYIGGGGEGSTAREVLRHKSVEKCVMVDIDKDVVQFCKDHLDENAEAFADKRLDLVISCAKAYLEQNDTKFDVIIMDLDDPLEGGPCYQLYSTEFYTFLKSKLNPGGIIVTQSGQSGIKQHTLVFTPIHNTLKSVFPNTVPYNQAIYSFLDEWGWNVALPEGAKPPAKFSPEEVDKLIEERINGELKFMDGCSWQGIWALSKVHRKSLAAETVVMSVNNKNHRFMCNPGIATIAEENAKRQKTA</sequence>
<protein>
    <recommendedName>
        <fullName evidence="5">thermospermine synthase</fullName>
        <ecNumber evidence="5">2.5.1.79</ecNumber>
    </recommendedName>
</protein>
<keyword evidence="3 6" id="KW-0620">Polyamine biosynthesis</keyword>
<dbReference type="AlphaFoldDB" id="A0A813LQ64"/>
<dbReference type="Proteomes" id="UP000626109">
    <property type="component" value="Unassembled WGS sequence"/>
</dbReference>
<proteinExistence type="inferred from homology"/>
<feature type="domain" description="PABS" evidence="7">
    <location>
        <begin position="2"/>
        <end position="238"/>
    </location>
</feature>
<dbReference type="EMBL" id="CAJNNW010036513">
    <property type="protein sequence ID" value="CAE8735084.1"/>
    <property type="molecule type" value="Genomic_DNA"/>
</dbReference>
<dbReference type="InterPro" id="IPR035246">
    <property type="entry name" value="Spermidine_synt_N"/>
</dbReference>
<dbReference type="PROSITE" id="PS51006">
    <property type="entry name" value="PABS_2"/>
    <property type="match status" value="1"/>
</dbReference>
<keyword evidence="2 6" id="KW-0808">Transferase</keyword>
<evidence type="ECO:0000313" key="8">
    <source>
        <dbReference type="EMBL" id="CAE8735084.1"/>
    </source>
</evidence>
<gene>
    <name evidence="8" type="ORF">PGLA2088_LOCUS47654</name>
</gene>